<keyword evidence="5" id="KW-0732">Signal</keyword>
<feature type="domain" description="Protein kinase" evidence="15">
    <location>
        <begin position="862"/>
        <end position="1114"/>
    </location>
</feature>
<dbReference type="PROSITE" id="PS00107">
    <property type="entry name" value="PROTEIN_KINASE_ATP"/>
    <property type="match status" value="1"/>
</dbReference>
<dbReference type="InterPro" id="IPR003591">
    <property type="entry name" value="Leu-rich_rpt_typical-subtyp"/>
</dbReference>
<dbReference type="Proteomes" id="UP000241769">
    <property type="component" value="Unassembled WGS sequence"/>
</dbReference>
<dbReference type="STRING" id="1890364.A0A2P6NMA8"/>
<dbReference type="SUPFAM" id="SSF52058">
    <property type="entry name" value="L domain-like"/>
    <property type="match status" value="2"/>
</dbReference>
<dbReference type="Gene3D" id="1.10.510.10">
    <property type="entry name" value="Transferase(Phosphotransferase) domain 1"/>
    <property type="match status" value="1"/>
</dbReference>
<proteinExistence type="predicted"/>
<dbReference type="PROSITE" id="PS00109">
    <property type="entry name" value="PROTEIN_KINASE_TYR"/>
    <property type="match status" value="1"/>
</dbReference>
<dbReference type="Pfam" id="PF13855">
    <property type="entry name" value="LRR_8"/>
    <property type="match status" value="2"/>
</dbReference>
<dbReference type="InterPro" id="IPR020635">
    <property type="entry name" value="Tyr_kinase_cat_dom"/>
</dbReference>
<evidence type="ECO:0000313" key="16">
    <source>
        <dbReference type="EMBL" id="PRP85052.1"/>
    </source>
</evidence>
<evidence type="ECO:0000256" key="12">
    <source>
        <dbReference type="PROSITE-ProRule" id="PRU10141"/>
    </source>
</evidence>
<dbReference type="InterPro" id="IPR046959">
    <property type="entry name" value="PRK1-6/SRF4-like"/>
</dbReference>
<gene>
    <name evidence="16" type="ORF">PROFUN_07236</name>
</gene>
<feature type="binding site" evidence="12">
    <location>
        <position position="889"/>
    </location>
    <ligand>
        <name>ATP</name>
        <dbReference type="ChEBI" id="CHEBI:30616"/>
    </ligand>
</feature>
<keyword evidence="7 12" id="KW-0547">Nucleotide-binding</keyword>
<dbReference type="OrthoDB" id="25766at2759"/>
<feature type="transmembrane region" description="Helical" evidence="14">
    <location>
        <begin position="956"/>
        <end position="975"/>
    </location>
</feature>
<dbReference type="InterPro" id="IPR008266">
    <property type="entry name" value="Tyr_kinase_AS"/>
</dbReference>
<evidence type="ECO:0000313" key="17">
    <source>
        <dbReference type="Proteomes" id="UP000241769"/>
    </source>
</evidence>
<dbReference type="FunFam" id="3.80.10.10:FF:000299">
    <property type="entry name" value="Piriformospora indica-insensitive protein 2"/>
    <property type="match status" value="1"/>
</dbReference>
<dbReference type="InParanoid" id="A0A2P6NMA8"/>
<keyword evidence="8 16" id="KW-0418">Kinase</keyword>
<keyword evidence="16" id="KW-0675">Receptor</keyword>
<reference evidence="16 17" key="1">
    <citation type="journal article" date="2018" name="Genome Biol. Evol.">
        <title>Multiple Roots of Fruiting Body Formation in Amoebozoa.</title>
        <authorList>
            <person name="Hillmann F."/>
            <person name="Forbes G."/>
            <person name="Novohradska S."/>
            <person name="Ferling I."/>
            <person name="Riege K."/>
            <person name="Groth M."/>
            <person name="Westermann M."/>
            <person name="Marz M."/>
            <person name="Spaller T."/>
            <person name="Winckler T."/>
            <person name="Schaap P."/>
            <person name="Glockner G."/>
        </authorList>
    </citation>
    <scope>NUCLEOTIDE SEQUENCE [LARGE SCALE GENOMIC DNA]</scope>
    <source>
        <strain evidence="16 17">Jena</strain>
    </source>
</reference>
<evidence type="ECO:0000256" key="7">
    <source>
        <dbReference type="ARBA" id="ARBA00022741"/>
    </source>
</evidence>
<evidence type="ECO:0000256" key="13">
    <source>
        <dbReference type="SAM" id="MobiDB-lite"/>
    </source>
</evidence>
<evidence type="ECO:0000256" key="5">
    <source>
        <dbReference type="ARBA" id="ARBA00022729"/>
    </source>
</evidence>
<dbReference type="AlphaFoldDB" id="A0A2P6NMA8"/>
<dbReference type="PANTHER" id="PTHR48007:SF4">
    <property type="entry name" value="LEUCINE-RICH REPEAT RECEPTOR-LIKE PROTEIN KINASE PXC1"/>
    <property type="match status" value="1"/>
</dbReference>
<keyword evidence="14" id="KW-0812">Transmembrane</keyword>
<evidence type="ECO:0000256" key="8">
    <source>
        <dbReference type="ARBA" id="ARBA00022777"/>
    </source>
</evidence>
<evidence type="ECO:0000256" key="10">
    <source>
        <dbReference type="ARBA" id="ARBA00023136"/>
    </source>
</evidence>
<evidence type="ECO:0000256" key="4">
    <source>
        <dbReference type="ARBA" id="ARBA00022679"/>
    </source>
</evidence>
<keyword evidence="14" id="KW-1133">Transmembrane helix</keyword>
<dbReference type="SMART" id="SM00369">
    <property type="entry name" value="LRR_TYP"/>
    <property type="match status" value="4"/>
</dbReference>
<feature type="compositionally biased region" description="Acidic residues" evidence="13">
    <location>
        <begin position="1225"/>
        <end position="1237"/>
    </location>
</feature>
<feature type="compositionally biased region" description="Pro residues" evidence="13">
    <location>
        <begin position="1147"/>
        <end position="1160"/>
    </location>
</feature>
<dbReference type="CDD" id="cd00192">
    <property type="entry name" value="PTKc"/>
    <property type="match status" value="1"/>
</dbReference>
<keyword evidence="10 14" id="KW-0472">Membrane</keyword>
<dbReference type="SMART" id="SM00365">
    <property type="entry name" value="LRR_SD22"/>
    <property type="match status" value="4"/>
</dbReference>
<dbReference type="GO" id="GO:0005524">
    <property type="term" value="F:ATP binding"/>
    <property type="evidence" value="ECO:0007669"/>
    <property type="project" value="UniProtKB-UniRule"/>
</dbReference>
<dbReference type="GO" id="GO:0004713">
    <property type="term" value="F:protein tyrosine kinase activity"/>
    <property type="evidence" value="ECO:0007669"/>
    <property type="project" value="UniProtKB-KW"/>
</dbReference>
<organism evidence="16 17">
    <name type="scientific">Planoprotostelium fungivorum</name>
    <dbReference type="NCBI Taxonomy" id="1890364"/>
    <lineage>
        <taxon>Eukaryota</taxon>
        <taxon>Amoebozoa</taxon>
        <taxon>Evosea</taxon>
        <taxon>Variosea</taxon>
        <taxon>Cavosteliida</taxon>
        <taxon>Cavosteliaceae</taxon>
        <taxon>Planoprotostelium</taxon>
    </lineage>
</organism>
<keyword evidence="11" id="KW-0829">Tyrosine-protein kinase</keyword>
<keyword evidence="17" id="KW-1185">Reference proteome</keyword>
<evidence type="ECO:0000259" key="15">
    <source>
        <dbReference type="PROSITE" id="PS50011"/>
    </source>
</evidence>
<feature type="compositionally biased region" description="Basic and acidic residues" evidence="13">
    <location>
        <begin position="1212"/>
        <end position="1224"/>
    </location>
</feature>
<feature type="region of interest" description="Disordered" evidence="13">
    <location>
        <begin position="1138"/>
        <end position="1171"/>
    </location>
</feature>
<evidence type="ECO:0000256" key="11">
    <source>
        <dbReference type="ARBA" id="ARBA00023137"/>
    </source>
</evidence>
<dbReference type="SUPFAM" id="SSF56112">
    <property type="entry name" value="Protein kinase-like (PK-like)"/>
    <property type="match status" value="1"/>
</dbReference>
<dbReference type="InterPro" id="IPR011009">
    <property type="entry name" value="Kinase-like_dom_sf"/>
</dbReference>
<protein>
    <submittedName>
        <fullName evidence="16">Putative LRR receptor-like serine/threonine-protein kinase</fullName>
    </submittedName>
</protein>
<dbReference type="Pfam" id="PF07714">
    <property type="entry name" value="PK_Tyr_Ser-Thr"/>
    <property type="match status" value="1"/>
</dbReference>
<keyword evidence="6" id="KW-0677">Repeat</keyword>
<comment type="caution">
    <text evidence="16">The sequence shown here is derived from an EMBL/GenBank/DDBJ whole genome shotgun (WGS) entry which is preliminary data.</text>
</comment>
<dbReference type="GO" id="GO:0050793">
    <property type="term" value="P:regulation of developmental process"/>
    <property type="evidence" value="ECO:0007669"/>
    <property type="project" value="UniProtKB-ARBA"/>
</dbReference>
<dbReference type="InterPro" id="IPR017441">
    <property type="entry name" value="Protein_kinase_ATP_BS"/>
</dbReference>
<evidence type="ECO:0000256" key="2">
    <source>
        <dbReference type="ARBA" id="ARBA00022475"/>
    </source>
</evidence>
<dbReference type="CDD" id="cd12087">
    <property type="entry name" value="TM_EGFR-like"/>
    <property type="match status" value="1"/>
</dbReference>
<dbReference type="Gene3D" id="3.80.10.10">
    <property type="entry name" value="Ribonuclease Inhibitor"/>
    <property type="match status" value="7"/>
</dbReference>
<keyword evidence="3" id="KW-0433">Leucine-rich repeat</keyword>
<feature type="region of interest" description="Disordered" evidence="13">
    <location>
        <begin position="1194"/>
        <end position="1257"/>
    </location>
</feature>
<dbReference type="FunFam" id="1.10.510.10:FF:001512">
    <property type="entry name" value="Receptor tyrosine-protein kinase erbB-2"/>
    <property type="match status" value="1"/>
</dbReference>
<dbReference type="SMART" id="SM00219">
    <property type="entry name" value="TyrKc"/>
    <property type="match status" value="1"/>
</dbReference>
<dbReference type="InterPro" id="IPR001611">
    <property type="entry name" value="Leu-rich_rpt"/>
</dbReference>
<dbReference type="InterPro" id="IPR001245">
    <property type="entry name" value="Ser-Thr/Tyr_kinase_cat_dom"/>
</dbReference>
<dbReference type="Pfam" id="PF00560">
    <property type="entry name" value="LRR_1"/>
    <property type="match status" value="1"/>
</dbReference>
<feature type="transmembrane region" description="Helical" evidence="14">
    <location>
        <begin position="810"/>
        <end position="835"/>
    </location>
</feature>
<dbReference type="PROSITE" id="PS50011">
    <property type="entry name" value="PROTEIN_KINASE_DOM"/>
    <property type="match status" value="1"/>
</dbReference>
<accession>A0A2P6NMA8</accession>
<evidence type="ECO:0000256" key="3">
    <source>
        <dbReference type="ARBA" id="ARBA00022614"/>
    </source>
</evidence>
<dbReference type="InterPro" id="IPR032675">
    <property type="entry name" value="LRR_dom_sf"/>
</dbReference>
<dbReference type="EMBL" id="MDYQ01000051">
    <property type="protein sequence ID" value="PRP85052.1"/>
    <property type="molecule type" value="Genomic_DNA"/>
</dbReference>
<evidence type="ECO:0000256" key="14">
    <source>
        <dbReference type="SAM" id="Phobius"/>
    </source>
</evidence>
<evidence type="ECO:0000256" key="1">
    <source>
        <dbReference type="ARBA" id="ARBA00004236"/>
    </source>
</evidence>
<keyword evidence="9 12" id="KW-0067">ATP-binding</keyword>
<comment type="subcellular location">
    <subcellularLocation>
        <location evidence="1">Cell membrane</location>
    </subcellularLocation>
</comment>
<name>A0A2P6NMA8_9EUKA</name>
<keyword evidence="2" id="KW-1003">Cell membrane</keyword>
<dbReference type="PANTHER" id="PTHR48007">
    <property type="entry name" value="LEUCINE-RICH REPEAT RECEPTOR-LIKE PROTEIN KINASE PXC1"/>
    <property type="match status" value="1"/>
</dbReference>
<evidence type="ECO:0000256" key="6">
    <source>
        <dbReference type="ARBA" id="ARBA00022737"/>
    </source>
</evidence>
<dbReference type="PRINTS" id="PR00109">
    <property type="entry name" value="TYRKINASE"/>
</dbReference>
<dbReference type="InterPro" id="IPR000719">
    <property type="entry name" value="Prot_kinase_dom"/>
</dbReference>
<dbReference type="FunFam" id="3.80.10.10:FF:000095">
    <property type="entry name" value="LRR receptor-like serine/threonine-protein kinase GSO1"/>
    <property type="match status" value="1"/>
</dbReference>
<keyword evidence="4" id="KW-0808">Transferase</keyword>
<evidence type="ECO:0000256" key="9">
    <source>
        <dbReference type="ARBA" id="ARBA00022840"/>
    </source>
</evidence>
<dbReference type="GO" id="GO:0005886">
    <property type="term" value="C:plasma membrane"/>
    <property type="evidence" value="ECO:0007669"/>
    <property type="project" value="UniProtKB-SubCell"/>
</dbReference>
<sequence length="1257" mass="139555">MWNNHTNWLGPDPCTYYGIKCFNKTISLSMVDNALEGIIPDSISDVPFISMDLSFNAIRGPFPTFMERMPSLTSLTMTNCLLSDSISSSIGTATQLVTLIVSANRLSGIIPSSIGYLNNLQTLDLSYNLLSGTIPDTIGNMTSLDSLSLNSNSLTGSIPKSIISIPLRSIEFSNNRLTGSLPKLYRGLIISISVANNRLTSIEDVALFSSLLYIDLRNNLFSGPLPDFSPIAKQVQISNNMFSGPIKWPYYSYGFNSVNTLVLDYSFNNLSGTIPPEVSSCNRLIGFTVSNNHLSGQVVRFNATPQIQTIDLSNNNLTGEFHWSDLCSYKIMYLVNVSRNNLVGQINCLPAGLKILDFSHNKISSMDVDLPNSLNHLDGSQNLLYKTPRTGLGSQLVYYNLSRNALTRLSDIGLFNQYYLTTIDLSHNQLSSNMLPIHSPVENNFVINSNLEHLDLSWNNLTGAIPITLYALVSLEYLDLSHNLFYGEILESFSFLTNLQFVELSYNSLSGRLPEDLGSNVQVFRASHNNITGQIPPSLFDMRSLVDLTLDHNYMSGPVAMFASQLDVLSLSTNRFTGNLSFLSDQRYLTCLELSDNYFSGNFPPMSSALVSFCAARNPEISGNIPDLSGTRSLRVLDLSGDDLSGSVPSFNPGAVLSVFNLSGNHLSSFTSGLPTLKGSCDLSNNDFVCQIPSVAYVNCSTRCSPSNYNSSTFRIRIHGDVASFDSNSFLNSLSIYTGVDASRFSILAVTSGSVIVDVAVSPASGFNQIASSDVTSYLQRANLQSFQAVGLNVMSVTEIPATTASSFPAGAIVGIVLGSLFVIIVICVTFFLLLRRKRGKNGLADAFEMEDTMNKLTLEGVEVKEMIGSGYFGQVYRGTWNGTTVALKTMKEEGKMTEDKRWKDEILLLWNMNHPNIVRLLGIHSEKDQIYMVLEYAELGALDGFLRDRKNANRLSNNDLLLMIFSLVKGMMYLQHRGVIHRDLATRNLLLDKSLNVKISDFGMSRQENFYRSESKEIPYRWAAPEVLIRRESTSRSDVWSFAVCVWEITSLGRIPYDHLSNKQVATSVTEKNLRLSQPPRCPDDIYEMMIKCWKDDPEERPYFPEIYQEMFNNYNEILSEHKEKGEEVKAATLAANSQKNLRKPPTTPHLPPPSPTLPPHYNSPNRSLSLRSCQSEPALSAANYVTDAGLHRSQYSRGSNSSSPSTTPRETVRRALSRLREGEEYESVTEEDGLMEYECSQSDVSFNVGEESRER</sequence>
<dbReference type="GO" id="GO:0048468">
    <property type="term" value="P:cell development"/>
    <property type="evidence" value="ECO:0007669"/>
    <property type="project" value="UniProtKB-ARBA"/>
</dbReference>
<feature type="compositionally biased region" description="Low complexity" evidence="13">
    <location>
        <begin position="1194"/>
        <end position="1211"/>
    </location>
</feature>